<gene>
    <name evidence="3" type="ORF">A2936_05725</name>
</gene>
<comment type="caution">
    <text evidence="3">The sequence shown here is derived from an EMBL/GenBank/DDBJ whole genome shotgun (WGS) entry which is preliminary data.</text>
</comment>
<evidence type="ECO:0000256" key="2">
    <source>
        <dbReference type="SAM" id="Phobius"/>
    </source>
</evidence>
<reference evidence="3 4" key="1">
    <citation type="journal article" date="2016" name="Nat. Commun.">
        <title>Thousands of microbial genomes shed light on interconnected biogeochemical processes in an aquifer system.</title>
        <authorList>
            <person name="Anantharaman K."/>
            <person name="Brown C.T."/>
            <person name="Hug L.A."/>
            <person name="Sharon I."/>
            <person name="Castelle C.J."/>
            <person name="Probst A.J."/>
            <person name="Thomas B.C."/>
            <person name="Singh A."/>
            <person name="Wilkins M.J."/>
            <person name="Karaoz U."/>
            <person name="Brodie E.L."/>
            <person name="Williams K.H."/>
            <person name="Hubbard S.S."/>
            <person name="Banfield J.F."/>
        </authorList>
    </citation>
    <scope>NUCLEOTIDE SEQUENCE [LARGE SCALE GENOMIC DNA]</scope>
</reference>
<dbReference type="Proteomes" id="UP000176846">
    <property type="component" value="Unassembled WGS sequence"/>
</dbReference>
<feature type="coiled-coil region" evidence="1">
    <location>
        <begin position="95"/>
        <end position="122"/>
    </location>
</feature>
<keyword evidence="2" id="KW-1133">Transmembrane helix</keyword>
<evidence type="ECO:0000256" key="1">
    <source>
        <dbReference type="SAM" id="Coils"/>
    </source>
</evidence>
<feature type="transmembrane region" description="Helical" evidence="2">
    <location>
        <begin position="21"/>
        <end position="42"/>
    </location>
</feature>
<keyword evidence="2" id="KW-0812">Transmembrane</keyword>
<keyword evidence="1" id="KW-0175">Coiled coil</keyword>
<protein>
    <submittedName>
        <fullName evidence="3">Uncharacterized protein</fullName>
    </submittedName>
</protein>
<name>A0A1F7URL9_9BACT</name>
<organism evidence="3 4">
    <name type="scientific">Candidatus Uhrbacteria bacterium RIFCSPLOWO2_01_FULL_47_25</name>
    <dbReference type="NCBI Taxonomy" id="1802402"/>
    <lineage>
        <taxon>Bacteria</taxon>
        <taxon>Candidatus Uhriibacteriota</taxon>
    </lineage>
</organism>
<evidence type="ECO:0000313" key="3">
    <source>
        <dbReference type="EMBL" id="OGL80899.1"/>
    </source>
</evidence>
<keyword evidence="2" id="KW-0472">Membrane</keyword>
<accession>A0A1F7URL9</accession>
<evidence type="ECO:0000313" key="4">
    <source>
        <dbReference type="Proteomes" id="UP000176846"/>
    </source>
</evidence>
<feature type="transmembrane region" description="Helical" evidence="2">
    <location>
        <begin position="54"/>
        <end position="77"/>
    </location>
</feature>
<dbReference type="EMBL" id="MGEK01000037">
    <property type="protein sequence ID" value="OGL80899.1"/>
    <property type="molecule type" value="Genomic_DNA"/>
</dbReference>
<dbReference type="AlphaFoldDB" id="A0A1F7URL9"/>
<sequence>MLSFFDKLEDNIRAAFSRRPIIYAFVGGAAVVLFWRGVWMVADTIPFLTGPVSVFVSVAILLAMGLFVSFFIGDNIIISGLKKEKRLDEKIASEVKTELDMLNDIQKRLDDIEKELKTFRAEMRKDIVPPA</sequence>
<proteinExistence type="predicted"/>